<feature type="domain" description="Attractin/MKLN-like beta-propeller" evidence="3">
    <location>
        <begin position="22"/>
        <end position="219"/>
    </location>
</feature>
<evidence type="ECO:0000313" key="5">
    <source>
        <dbReference type="Proteomes" id="UP000679992"/>
    </source>
</evidence>
<dbReference type="Pfam" id="PF24981">
    <property type="entry name" value="Beta-prop_ATRN-LZTR1"/>
    <property type="match status" value="1"/>
</dbReference>
<accession>A0ABQ4MJM1</accession>
<dbReference type="InterPro" id="IPR006652">
    <property type="entry name" value="Kelch_1"/>
</dbReference>
<dbReference type="InterPro" id="IPR056737">
    <property type="entry name" value="Beta-prop_ATRN-MKLN-like"/>
</dbReference>
<dbReference type="Gene3D" id="2.120.10.80">
    <property type="entry name" value="Kelch-type beta propeller"/>
    <property type="match status" value="1"/>
</dbReference>
<evidence type="ECO:0000259" key="3">
    <source>
        <dbReference type="Pfam" id="PF24981"/>
    </source>
</evidence>
<dbReference type="Proteomes" id="UP000679992">
    <property type="component" value="Unassembled WGS sequence"/>
</dbReference>
<organism evidence="4 5">
    <name type="scientific">Paenibacillus vini</name>
    <dbReference type="NCBI Taxonomy" id="1476024"/>
    <lineage>
        <taxon>Bacteria</taxon>
        <taxon>Bacillati</taxon>
        <taxon>Bacillota</taxon>
        <taxon>Bacilli</taxon>
        <taxon>Bacillales</taxon>
        <taxon>Paenibacillaceae</taxon>
        <taxon>Paenibacillus</taxon>
    </lineage>
</organism>
<sequence length="285" mass="31004">MPNLASYCRAELVGSKAYVLSKDHMQIYDIDTNTWTQGSPMPESRKRSAFATCLVGDKIYVIGGLRGDGSPPGTDGGDTGITMVDVYNTATDSWSQGASIPDGKGRHSTSAVYLDGLIRVFFGAADHYYANRSDQLILNLANSTWAVGTGVIRGRRGHSAIVKNGKVYISGGLNDSEILSDMLEYDPAKDVYTTIRLLEKRKDHVSVTHPDGVYLIGGGPTAELWNVLTRTSTYLQPPILYRSGLGAVYYQGAIYIFGGGLTQVDVFYTDDQPERVALLAWLATR</sequence>
<dbReference type="PANTHER" id="PTHR45632:SF3">
    <property type="entry name" value="KELCH-LIKE PROTEIN 32"/>
    <property type="match status" value="1"/>
</dbReference>
<name>A0ABQ4MJM1_9BACL</name>
<proteinExistence type="predicted"/>
<dbReference type="InterPro" id="IPR015915">
    <property type="entry name" value="Kelch-typ_b-propeller"/>
</dbReference>
<dbReference type="SMART" id="SM00612">
    <property type="entry name" value="Kelch"/>
    <property type="match status" value="2"/>
</dbReference>
<dbReference type="SUPFAM" id="SSF117281">
    <property type="entry name" value="Kelch motif"/>
    <property type="match status" value="2"/>
</dbReference>
<gene>
    <name evidence="4" type="ORF">J42TS3_52210</name>
</gene>
<dbReference type="EMBL" id="BOSL01000043">
    <property type="protein sequence ID" value="GIP56186.1"/>
    <property type="molecule type" value="Genomic_DNA"/>
</dbReference>
<evidence type="ECO:0000256" key="1">
    <source>
        <dbReference type="ARBA" id="ARBA00022441"/>
    </source>
</evidence>
<keyword evidence="2" id="KW-0677">Repeat</keyword>
<evidence type="ECO:0000256" key="2">
    <source>
        <dbReference type="ARBA" id="ARBA00022737"/>
    </source>
</evidence>
<reference evidence="4 5" key="1">
    <citation type="submission" date="2021-03" db="EMBL/GenBank/DDBJ databases">
        <title>Antimicrobial resistance genes in bacteria isolated from Japanese honey, and their potential for conferring macrolide and lincosamide resistance in the American foulbrood pathogen Paenibacillus larvae.</title>
        <authorList>
            <person name="Okamoto M."/>
            <person name="Kumagai M."/>
            <person name="Kanamori H."/>
            <person name="Takamatsu D."/>
        </authorList>
    </citation>
    <scope>NUCLEOTIDE SEQUENCE [LARGE SCALE GENOMIC DNA]</scope>
    <source>
        <strain evidence="4 5">J42TS3</strain>
    </source>
</reference>
<protein>
    <recommendedName>
        <fullName evidence="3">Attractin/MKLN-like beta-propeller domain-containing protein</fullName>
    </recommendedName>
</protein>
<evidence type="ECO:0000313" key="4">
    <source>
        <dbReference type="EMBL" id="GIP56186.1"/>
    </source>
</evidence>
<keyword evidence="1" id="KW-0880">Kelch repeat</keyword>
<dbReference type="PANTHER" id="PTHR45632">
    <property type="entry name" value="LD33804P"/>
    <property type="match status" value="1"/>
</dbReference>
<comment type="caution">
    <text evidence="4">The sequence shown here is derived from an EMBL/GenBank/DDBJ whole genome shotgun (WGS) entry which is preliminary data.</text>
</comment>
<keyword evidence="5" id="KW-1185">Reference proteome</keyword>
<dbReference type="RefSeq" id="WP_213656845.1">
    <property type="nucleotide sequence ID" value="NZ_BOSL01000043.1"/>
</dbReference>